<accession>A0AAW4RV47</accession>
<name>A0AAW4RV47_XANCI</name>
<organism evidence="2 3">
    <name type="scientific">Xanthomonas citri pv. sesbaniae</name>
    <dbReference type="NCBI Taxonomy" id="473425"/>
    <lineage>
        <taxon>Bacteria</taxon>
        <taxon>Pseudomonadati</taxon>
        <taxon>Pseudomonadota</taxon>
        <taxon>Gammaproteobacteria</taxon>
        <taxon>Lysobacterales</taxon>
        <taxon>Lysobacteraceae</taxon>
        <taxon>Xanthomonas</taxon>
    </lineage>
</organism>
<feature type="domain" description="Bacteriophage phiJL001 Gp84 C-terminal" evidence="1">
    <location>
        <begin position="189"/>
        <end position="266"/>
    </location>
</feature>
<gene>
    <name evidence="2" type="ORF">Xseb_02760</name>
</gene>
<proteinExistence type="predicted"/>
<dbReference type="EMBL" id="LOKL01000158">
    <property type="protein sequence ID" value="MBZ3926401.1"/>
    <property type="molecule type" value="Genomic_DNA"/>
</dbReference>
<dbReference type="AlphaFoldDB" id="A0AAW4RV47"/>
<reference evidence="2" key="1">
    <citation type="submission" date="2015-12" db="EMBL/GenBank/DDBJ databases">
        <authorList>
            <person name="Bansal K."/>
            <person name="Midha S."/>
            <person name="Patil P.B."/>
        </authorList>
    </citation>
    <scope>NUCLEOTIDE SEQUENCE</scope>
    <source>
        <strain evidence="2">LMG867</strain>
    </source>
</reference>
<dbReference type="Pfam" id="PF09931">
    <property type="entry name" value="Phage_phiJL001_Gp84_N"/>
    <property type="match status" value="1"/>
</dbReference>
<dbReference type="Pfam" id="PF09356">
    <property type="entry name" value="Phage_BR0599"/>
    <property type="match status" value="1"/>
</dbReference>
<sequence length="275" mass="29823">MTFATREASVRDGAPVLLFEFSRGPLYWRYTNCGADYDLGGIVYTDVPGFTDDAISQSGEIERDSLKLTVPASLPVVQHYLAAKPSTRTRMAIRSVHFGDQDADLEWIGYVAAVSRKRSGDREVTCQSMAATFGRPGLRLCWSRGCPYVVYDNQCTVNPDDFAVSSVLGTVSGISVTAAALTTAPEVDYYTGGIIRWTSEDGVDEIRGLDLHDRVTGTAQIFGGTQGLAPGQSVIFHPGCDYTVETCARRFNNRVNCGCHKGMPGKSPFDGTDAF</sequence>
<comment type="caution">
    <text evidence="2">The sequence shown here is derived from an EMBL/GenBank/DDBJ whole genome shotgun (WGS) entry which is preliminary data.</text>
</comment>
<evidence type="ECO:0000313" key="3">
    <source>
        <dbReference type="Proteomes" id="UP000825388"/>
    </source>
</evidence>
<evidence type="ECO:0000259" key="1">
    <source>
        <dbReference type="Pfam" id="PF09356"/>
    </source>
</evidence>
<dbReference type="InterPro" id="IPR011928">
    <property type="entry name" value="Phage_phiJL001_Gp84"/>
</dbReference>
<evidence type="ECO:0000313" key="2">
    <source>
        <dbReference type="EMBL" id="MBZ3926401.1"/>
    </source>
</evidence>
<dbReference type="Proteomes" id="UP000825388">
    <property type="component" value="Unassembled WGS sequence"/>
</dbReference>
<dbReference type="RefSeq" id="WP_089111730.1">
    <property type="nucleotide sequence ID" value="NZ_LOKL01000158.1"/>
</dbReference>
<dbReference type="NCBIfam" id="TIGR02218">
    <property type="entry name" value="phg_TIGR02218"/>
    <property type="match status" value="1"/>
</dbReference>
<protein>
    <recommendedName>
        <fullName evidence="1">Bacteriophage phiJL001 Gp84 C-terminal domain-containing protein</fullName>
    </recommendedName>
</protein>
<dbReference type="InterPro" id="IPR018964">
    <property type="entry name" value="Phage_phiJL001_Gp84_C"/>
</dbReference>